<dbReference type="GO" id="GO:0003700">
    <property type="term" value="F:DNA-binding transcription factor activity"/>
    <property type="evidence" value="ECO:0007669"/>
    <property type="project" value="TreeGrafter"/>
</dbReference>
<evidence type="ECO:0000313" key="1">
    <source>
        <dbReference type="EMBL" id="OIJ41995.1"/>
    </source>
</evidence>
<dbReference type="Pfam" id="PF02082">
    <property type="entry name" value="Rrf2"/>
    <property type="match status" value="1"/>
</dbReference>
<accession>A0A1S2NAC5</accession>
<dbReference type="SUPFAM" id="SSF46785">
    <property type="entry name" value="Winged helix' DNA-binding domain"/>
    <property type="match status" value="1"/>
</dbReference>
<dbReference type="InterPro" id="IPR036390">
    <property type="entry name" value="WH_DNA-bd_sf"/>
</dbReference>
<reference evidence="1 2" key="1">
    <citation type="submission" date="2014-10" db="EMBL/GenBank/DDBJ databases">
        <authorList>
            <person name="Seo M.-J."/>
            <person name="Seok Y.J."/>
            <person name="Cha I.-T."/>
        </authorList>
    </citation>
    <scope>NUCLEOTIDE SEQUENCE [LARGE SCALE GENOMIC DNA]</scope>
    <source>
        <strain evidence="1 2">NEU</strain>
    </source>
</reference>
<dbReference type="GO" id="GO:0005829">
    <property type="term" value="C:cytosol"/>
    <property type="evidence" value="ECO:0007669"/>
    <property type="project" value="TreeGrafter"/>
</dbReference>
<dbReference type="Proteomes" id="UP000180246">
    <property type="component" value="Unassembled WGS sequence"/>
</dbReference>
<dbReference type="Gene3D" id="1.10.10.10">
    <property type="entry name" value="Winged helix-like DNA-binding domain superfamily/Winged helix DNA-binding domain"/>
    <property type="match status" value="1"/>
</dbReference>
<gene>
    <name evidence="1" type="ORF">LO55_2173</name>
</gene>
<name>A0A1S2NAC5_9BURK</name>
<dbReference type="EMBL" id="JRYB01000001">
    <property type="protein sequence ID" value="OIJ41995.1"/>
    <property type="molecule type" value="Genomic_DNA"/>
</dbReference>
<dbReference type="RefSeq" id="WP_005665442.1">
    <property type="nucleotide sequence ID" value="NZ_DAMAFS010000008.1"/>
</dbReference>
<dbReference type="AlphaFoldDB" id="A0A1S2NAC5"/>
<comment type="caution">
    <text evidence="1">The sequence shown here is derived from an EMBL/GenBank/DDBJ whole genome shotgun (WGS) entry which is preliminary data.</text>
</comment>
<protein>
    <submittedName>
        <fullName evidence="1">Transcriptional regulator family protein</fullName>
    </submittedName>
</protein>
<dbReference type="PANTHER" id="PTHR33221">
    <property type="entry name" value="WINGED HELIX-TURN-HELIX TRANSCRIPTIONAL REGULATOR, RRF2 FAMILY"/>
    <property type="match status" value="1"/>
</dbReference>
<dbReference type="InterPro" id="IPR036388">
    <property type="entry name" value="WH-like_DNA-bd_sf"/>
</dbReference>
<sequence length="153" mass="16962">MKRDSKLSSVLHVLLHLAHSERPMTSEQMAGMLGTNPVLVRRVLAGLRERGYISSERGHGGGWTVTCDLATVTLRDVYDAVGAPTVFAMGNRNEHSACLVEQVVNASLADAFQEAEALLVQRLGQVTLADLSRDFNLRYDNHPHRQAEHEHHE</sequence>
<proteinExistence type="predicted"/>
<dbReference type="InterPro" id="IPR000944">
    <property type="entry name" value="Tscrpt_reg_Rrf2"/>
</dbReference>
<evidence type="ECO:0000313" key="2">
    <source>
        <dbReference type="Proteomes" id="UP000180246"/>
    </source>
</evidence>
<dbReference type="PROSITE" id="PS51197">
    <property type="entry name" value="HTH_RRF2_2"/>
    <property type="match status" value="1"/>
</dbReference>
<organism evidence="1 2">
    <name type="scientific">Massilia timonae</name>
    <dbReference type="NCBI Taxonomy" id="47229"/>
    <lineage>
        <taxon>Bacteria</taxon>
        <taxon>Pseudomonadati</taxon>
        <taxon>Pseudomonadota</taxon>
        <taxon>Betaproteobacteria</taxon>
        <taxon>Burkholderiales</taxon>
        <taxon>Oxalobacteraceae</taxon>
        <taxon>Telluria group</taxon>
        <taxon>Massilia</taxon>
    </lineage>
</organism>
<dbReference type="PANTHER" id="PTHR33221:SF15">
    <property type="entry name" value="HTH-TYPE TRANSCRIPTIONAL REGULATOR YWGB-RELATED"/>
    <property type="match status" value="1"/>
</dbReference>